<dbReference type="AlphaFoldDB" id="A0A7T4DJT5"/>
<dbReference type="InterPro" id="IPR020843">
    <property type="entry name" value="ER"/>
</dbReference>
<evidence type="ECO:0000313" key="4">
    <source>
        <dbReference type="Proteomes" id="UP000595374"/>
    </source>
</evidence>
<sequence length="340" mass="36647">MATNHRIRLNSRPVGAPTAENFLHDEVPVESPGEGQVLLRTLYLSLDPYMRGRMSDAKSYAKPVELGEVMVGATVSEVVESQSPDFEPGDIVLGYGGWQEYSIEPASQLRRIDPEIAPISTALGVLGMPGFTAYAGLLEIGMPKPGETVAVAAATGPVGSVVGQIAKIVGATSVGIAGGPAKVNHLKELGFDIVLDHRSPNFKEELAEAVPQGIDVYFENVGGKVLEAVVPLLNPFARVPVCGLVSSYNLTELPPGPDRTGLLMGAILRKSLTFRGFIQSEFVDRLGEQFLHDMSTWIQEGRIRYREDIRSGLDRAPEYFNELLTGGNFGKMVVAVGERE</sequence>
<accession>A0A7T4DJT5</accession>
<dbReference type="InterPro" id="IPR041694">
    <property type="entry name" value="ADH_N_2"/>
</dbReference>
<gene>
    <name evidence="3" type="ORF">I6H47_01850</name>
</gene>
<keyword evidence="1" id="KW-0560">Oxidoreductase</keyword>
<name>A0A7T4DJT5_9MICO</name>
<evidence type="ECO:0000256" key="1">
    <source>
        <dbReference type="ARBA" id="ARBA00023002"/>
    </source>
</evidence>
<dbReference type="Pfam" id="PF16884">
    <property type="entry name" value="ADH_N_2"/>
    <property type="match status" value="1"/>
</dbReference>
<dbReference type="InterPro" id="IPR045010">
    <property type="entry name" value="MDR_fam"/>
</dbReference>
<proteinExistence type="predicted"/>
<dbReference type="GO" id="GO:0016628">
    <property type="term" value="F:oxidoreductase activity, acting on the CH-CH group of donors, NAD or NADP as acceptor"/>
    <property type="evidence" value="ECO:0007669"/>
    <property type="project" value="InterPro"/>
</dbReference>
<dbReference type="Gene3D" id="3.40.50.720">
    <property type="entry name" value="NAD(P)-binding Rossmann-like Domain"/>
    <property type="match status" value="1"/>
</dbReference>
<dbReference type="Pfam" id="PF00107">
    <property type="entry name" value="ADH_zinc_N"/>
    <property type="match status" value="1"/>
</dbReference>
<dbReference type="Proteomes" id="UP000595374">
    <property type="component" value="Chromosome"/>
</dbReference>
<dbReference type="EMBL" id="CP065989">
    <property type="protein sequence ID" value="QQB14751.1"/>
    <property type="molecule type" value="Genomic_DNA"/>
</dbReference>
<evidence type="ECO:0000259" key="2">
    <source>
        <dbReference type="SMART" id="SM00829"/>
    </source>
</evidence>
<dbReference type="PANTHER" id="PTHR43205:SF7">
    <property type="entry name" value="PROSTAGLANDIN REDUCTASE 1"/>
    <property type="match status" value="1"/>
</dbReference>
<dbReference type="PANTHER" id="PTHR43205">
    <property type="entry name" value="PROSTAGLANDIN REDUCTASE"/>
    <property type="match status" value="1"/>
</dbReference>
<dbReference type="CDD" id="cd05288">
    <property type="entry name" value="PGDH"/>
    <property type="match status" value="1"/>
</dbReference>
<reference evidence="3 4" key="1">
    <citation type="submission" date="2020-12" db="EMBL/GenBank/DDBJ databases">
        <title>FDA dAtabase for Regulatory Grade micrObial Sequences (FDA-ARGOS): Supporting development and validation of Infectious Disease Dx tests.</title>
        <authorList>
            <person name="Sproer C."/>
            <person name="Gronow S."/>
            <person name="Severitt S."/>
            <person name="Schroder I."/>
            <person name="Tallon L."/>
            <person name="Sadzewicz L."/>
            <person name="Zhao X."/>
            <person name="Boylan J."/>
            <person name="Ott S."/>
            <person name="Bowen H."/>
            <person name="Vavikolanu K."/>
            <person name="Mehta A."/>
            <person name="Aluvathingal J."/>
            <person name="Nadendla S."/>
            <person name="Lowell S."/>
            <person name="Myers T."/>
            <person name="Yan Y."/>
            <person name="Sichtig H."/>
        </authorList>
    </citation>
    <scope>NUCLEOTIDE SEQUENCE [LARGE SCALE GENOMIC DNA]</scope>
    <source>
        <strain evidence="3 4">FDAARGOS_990</strain>
    </source>
</reference>
<dbReference type="InterPro" id="IPR036291">
    <property type="entry name" value="NAD(P)-bd_dom_sf"/>
</dbReference>
<dbReference type="RefSeq" id="WP_198499804.1">
    <property type="nucleotide sequence ID" value="NZ_CP065989.1"/>
</dbReference>
<dbReference type="InterPro" id="IPR011032">
    <property type="entry name" value="GroES-like_sf"/>
</dbReference>
<dbReference type="SUPFAM" id="SSF51735">
    <property type="entry name" value="NAD(P)-binding Rossmann-fold domains"/>
    <property type="match status" value="1"/>
</dbReference>
<feature type="domain" description="Enoyl reductase (ER)" evidence="2">
    <location>
        <begin position="15"/>
        <end position="334"/>
    </location>
</feature>
<dbReference type="InterPro" id="IPR013149">
    <property type="entry name" value="ADH-like_C"/>
</dbReference>
<dbReference type="SMART" id="SM00829">
    <property type="entry name" value="PKS_ER"/>
    <property type="match status" value="1"/>
</dbReference>
<organism evidence="3 4">
    <name type="scientific">Brevibacterium casei</name>
    <dbReference type="NCBI Taxonomy" id="33889"/>
    <lineage>
        <taxon>Bacteria</taxon>
        <taxon>Bacillati</taxon>
        <taxon>Actinomycetota</taxon>
        <taxon>Actinomycetes</taxon>
        <taxon>Micrococcales</taxon>
        <taxon>Brevibacteriaceae</taxon>
        <taxon>Brevibacterium</taxon>
    </lineage>
</organism>
<dbReference type="Gene3D" id="3.90.180.10">
    <property type="entry name" value="Medium-chain alcohol dehydrogenases, catalytic domain"/>
    <property type="match status" value="1"/>
</dbReference>
<protein>
    <submittedName>
        <fullName evidence="3">NADP-dependent oxidoreductase</fullName>
    </submittedName>
</protein>
<evidence type="ECO:0000313" key="3">
    <source>
        <dbReference type="EMBL" id="QQB14751.1"/>
    </source>
</evidence>
<dbReference type="FunFam" id="3.40.50.720:FF:000121">
    <property type="entry name" value="Prostaglandin reductase 2"/>
    <property type="match status" value="1"/>
</dbReference>
<dbReference type="SUPFAM" id="SSF50129">
    <property type="entry name" value="GroES-like"/>
    <property type="match status" value="1"/>
</dbReference>